<keyword evidence="10" id="KW-1185">Reference proteome</keyword>
<reference evidence="10" key="1">
    <citation type="submission" date="2014-09" db="EMBL/GenBank/DDBJ databases">
        <authorList>
            <person name="Mudge J."/>
            <person name="Ramaraj T."/>
            <person name="Lindquist I.E."/>
            <person name="Bharti A.K."/>
            <person name="Sundararajan A."/>
            <person name="Cameron C.T."/>
            <person name="Woodward J.E."/>
            <person name="May G.D."/>
            <person name="Brubaker C."/>
            <person name="Broadhvest J."/>
            <person name="Wilkins T.A."/>
        </authorList>
    </citation>
    <scope>NUCLEOTIDE SEQUENCE</scope>
    <source>
        <strain evidence="10">cv. AKA8401</strain>
    </source>
</reference>
<gene>
    <name evidence="9" type="ORF">F383_25817</name>
</gene>
<dbReference type="InterPro" id="IPR029058">
    <property type="entry name" value="AB_hydrolase_fold"/>
</dbReference>
<dbReference type="FunFam" id="3.40.50.1820:FF:000161">
    <property type="entry name" value="Epoxide hydrolase"/>
    <property type="match status" value="2"/>
</dbReference>
<dbReference type="EC" id="3.3.2.10" evidence="2"/>
<dbReference type="AlphaFoldDB" id="A0A0B0MPN0"/>
<name>A0A0B0MPN0_GOSAR</name>
<dbReference type="PRINTS" id="PR00412">
    <property type="entry name" value="EPOXHYDRLASE"/>
</dbReference>
<evidence type="ECO:0000256" key="7">
    <source>
        <dbReference type="ARBA" id="ARBA00093212"/>
    </source>
</evidence>
<keyword evidence="3 9" id="KW-0378">Hydrolase</keyword>
<comment type="caution">
    <text evidence="9">The sequence shown here is derived from an EMBL/GenBank/DDBJ whole genome shotgun (WGS) entry which is preliminary data.</text>
</comment>
<feature type="domain" description="AB hydrolase-1" evidence="8">
    <location>
        <begin position="288"/>
        <end position="412"/>
    </location>
</feature>
<dbReference type="Pfam" id="PF00561">
    <property type="entry name" value="Abhydrolase_1"/>
    <property type="match status" value="2"/>
</dbReference>
<evidence type="ECO:0000313" key="10">
    <source>
        <dbReference type="Proteomes" id="UP000032142"/>
    </source>
</evidence>
<dbReference type="PANTHER" id="PTHR43329">
    <property type="entry name" value="EPOXIDE HYDROLASE"/>
    <property type="match status" value="1"/>
</dbReference>
<comment type="catalytic activity">
    <reaction evidence="5">
        <text>an epoxide + H2O = an ethanediol</text>
        <dbReference type="Rhea" id="RHEA:19037"/>
        <dbReference type="ChEBI" id="CHEBI:15377"/>
        <dbReference type="ChEBI" id="CHEBI:32955"/>
        <dbReference type="ChEBI" id="CHEBI:140594"/>
        <dbReference type="EC" id="3.3.2.10"/>
    </reaction>
    <physiologicalReaction direction="left-to-right" evidence="5">
        <dbReference type="Rhea" id="RHEA:19038"/>
    </physiologicalReaction>
</comment>
<dbReference type="EMBL" id="JRRC01289740">
    <property type="protein sequence ID" value="KHG02720.1"/>
    <property type="molecule type" value="Genomic_DNA"/>
</dbReference>
<evidence type="ECO:0000259" key="8">
    <source>
        <dbReference type="Pfam" id="PF00561"/>
    </source>
</evidence>
<organism evidence="9 10">
    <name type="scientific">Gossypium arboreum</name>
    <name type="common">Tree cotton</name>
    <name type="synonym">Gossypium nanking</name>
    <dbReference type="NCBI Taxonomy" id="29729"/>
    <lineage>
        <taxon>Eukaryota</taxon>
        <taxon>Viridiplantae</taxon>
        <taxon>Streptophyta</taxon>
        <taxon>Embryophyta</taxon>
        <taxon>Tracheophyta</taxon>
        <taxon>Spermatophyta</taxon>
        <taxon>Magnoliopsida</taxon>
        <taxon>eudicotyledons</taxon>
        <taxon>Gunneridae</taxon>
        <taxon>Pentapetalae</taxon>
        <taxon>rosids</taxon>
        <taxon>malvids</taxon>
        <taxon>Malvales</taxon>
        <taxon>Malvaceae</taxon>
        <taxon>Malvoideae</taxon>
        <taxon>Gossypium</taxon>
    </lineage>
</organism>
<dbReference type="SUPFAM" id="SSF53474">
    <property type="entry name" value="alpha/beta-Hydrolases"/>
    <property type="match status" value="3"/>
</dbReference>
<dbReference type="GO" id="GO:0004301">
    <property type="term" value="F:epoxide hydrolase activity"/>
    <property type="evidence" value="ECO:0007669"/>
    <property type="project" value="UniProtKB-EC"/>
</dbReference>
<dbReference type="Gene3D" id="3.40.50.1820">
    <property type="entry name" value="alpha/beta hydrolase"/>
    <property type="match status" value="3"/>
</dbReference>
<accession>A0A0B0MPN0</accession>
<protein>
    <recommendedName>
        <fullName evidence="2">soluble epoxide hydrolase</fullName>
        <ecNumber evidence="2">3.3.2.10</ecNumber>
    </recommendedName>
</protein>
<evidence type="ECO:0000256" key="6">
    <source>
        <dbReference type="ARBA" id="ARBA00058358"/>
    </source>
</evidence>
<evidence type="ECO:0000256" key="5">
    <source>
        <dbReference type="ARBA" id="ARBA00051067"/>
    </source>
</evidence>
<dbReference type="InterPro" id="IPR000639">
    <property type="entry name" value="Epox_hydrolase-like"/>
</dbReference>
<evidence type="ECO:0000256" key="1">
    <source>
        <dbReference type="ARBA" id="ARBA00004721"/>
    </source>
</evidence>
<dbReference type="InterPro" id="IPR000073">
    <property type="entry name" value="AB_hydrolase_1"/>
</dbReference>
<evidence type="ECO:0000256" key="3">
    <source>
        <dbReference type="ARBA" id="ARBA00022801"/>
    </source>
</evidence>
<feature type="domain" description="AB hydrolase-1" evidence="8">
    <location>
        <begin position="25"/>
        <end position="135"/>
    </location>
</feature>
<comment type="function">
    <text evidence="6">Epoxide hydrolase involved in the biosynthesis of cucurbitacin and mogroside tetracyclic triterpene natural products (e.g. siamenoside I and mogrosides IV, V and VI). Cucurbitacins have cytotoxic properties and exhibit deterrent taste as a defense barrier against herbivores. Mogrosides are nonsugar highly oxygenated compounds used as high-intensity zero-calorie sweeteners; they also possess pharmacological properties such as regulating immunity, lowering blood sugar and lipid levels, protecting the liver, and acting as antioxidants and antitumor agents. Catalyzes the hydrolysis of aromatic epoxide-containing substrates, such as the conversion of 24,25-epoxycucurbitadienol to 24,25-dihydroxycucurbitadienol.</text>
</comment>
<evidence type="ECO:0000256" key="4">
    <source>
        <dbReference type="ARBA" id="ARBA00038334"/>
    </source>
</evidence>
<dbReference type="Proteomes" id="UP000032142">
    <property type="component" value="Unassembled WGS sequence"/>
</dbReference>
<comment type="pathway">
    <text evidence="1">Secondary metabolite biosynthesis; terpenoid biosynthesis.</text>
</comment>
<evidence type="ECO:0000313" key="9">
    <source>
        <dbReference type="EMBL" id="KHG02720.1"/>
    </source>
</evidence>
<comment type="similarity">
    <text evidence="4">Belongs to the AB hydrolase superfamily. Epoxide hydrolase family.</text>
</comment>
<proteinExistence type="inferred from homology"/>
<sequence>MEGIQHKTVSVNGINMHIAEKGEGPLILFLHGFPELWYSWRNQINGLAALGYRALAPDLRGYGGTDAPDSVADYTCCHLVGDLIALLDTVAPQEKEDKVFVVGHDWGAIIAWYLCLFRPDRVKALFNLSVPFIPYDPRFKPVETWKAFYGKDHYIVRFQEPGVMEAEFAEIGVGRAVLELLSYRVPDPLYLPKGNLFGHPLDSPVNLPPWLSEKDADYYATQFQITGITGALNYYRNFDRNWELSAPWWKSQIKVPVKFAMGDLDLVYTMPVSVNGINMHIAEKGEGPLILFIHGFPELWYTWRHQINGLAALGYRALAPDLRGYGGTDAPDCVADYTCFHAVGDLIALLDMEAPPEKEDKVFVVGHDWGAIIAWFLCLFRPDRVKALFTLSAPFITCDPRFKPVETLEVLLGKDYYIVRFQEPGEMEAEFAEISLRRAVLELLSYRIPDPLYLRKGNLFGHPLDCPVNLPPWLSDQDADYYANQFQETGITGALNYYRNIDTDWELLAPWWKSQIQVPVKFAMGDHDLVYTMPGVKDYILNGGLKRNVPFLEEALVINGVSHWINEEIPDQINQLLPDKVKALVNLSVPFLRTHREIKPVDFWRSYYGADHYIYRFQKPGEIEAEFAEIGVERVEKELLTDFPVFLPKGKLFKRPLDEPITLPSWLSEEEANYYVTVFQKTGYTGALNFYRNFNRNWELLKPWVGSKIKAPTKFIVGDKDLVYHMPGIKDYIHNGGFQEDVPSLQQVVVMEGVGHFINMVKPDEINKYISDFFTQFV</sequence>
<evidence type="ECO:0000256" key="2">
    <source>
        <dbReference type="ARBA" id="ARBA00013006"/>
    </source>
</evidence>
<comment type="catalytic activity">
    <reaction evidence="7">
        <text>(24S)-24,25-epoxycucurbitadienol + H2O = (24R)-24,25-dihydroxycucurbitadienol</text>
        <dbReference type="Rhea" id="RHEA:81855"/>
        <dbReference type="ChEBI" id="CHEBI:15377"/>
        <dbReference type="ChEBI" id="CHEBI:229949"/>
        <dbReference type="ChEBI" id="CHEBI:229950"/>
    </reaction>
    <physiologicalReaction direction="left-to-right" evidence="7">
        <dbReference type="Rhea" id="RHEA:81856"/>
    </physiologicalReaction>
</comment>